<dbReference type="RefSeq" id="WP_371841810.1">
    <property type="nucleotide sequence ID" value="NZ_JBGMEK010000184.1"/>
</dbReference>
<name>A0ABV4P6H8_9GAMM</name>
<feature type="non-terminal residue" evidence="1">
    <location>
        <position position="1"/>
    </location>
</feature>
<evidence type="ECO:0000313" key="2">
    <source>
        <dbReference type="Proteomes" id="UP001569428"/>
    </source>
</evidence>
<evidence type="ECO:0000313" key="1">
    <source>
        <dbReference type="EMBL" id="MFA0813968.1"/>
    </source>
</evidence>
<proteinExistence type="predicted"/>
<accession>A0ABV4P6H8</accession>
<keyword evidence="2" id="KW-1185">Reference proteome</keyword>
<sequence length="160" mass="18264">CARENGKLRYDWPRGDVFAQKAIVKFNYKTGGLEKFQEAAEKYGVIALFEDVLPAGVHVIDVSIDSTLDSSTGMENPNARTLLVNPDFLKDQPLNFVASGIGHELVHVNDHLRDVINVYDAASVRASERRAYMWQRTNSRHFNLGVQYKVWFTQQINKHR</sequence>
<gene>
    <name evidence="1" type="ORF">ACCI49_24175</name>
</gene>
<dbReference type="Proteomes" id="UP001569428">
    <property type="component" value="Unassembled WGS sequence"/>
</dbReference>
<dbReference type="EMBL" id="JBGMEK010000184">
    <property type="protein sequence ID" value="MFA0813968.1"/>
    <property type="molecule type" value="Genomic_DNA"/>
</dbReference>
<reference evidence="1 2" key="1">
    <citation type="submission" date="2024-08" db="EMBL/GenBank/DDBJ databases">
        <authorList>
            <person name="Ishaq N."/>
        </authorList>
    </citation>
    <scope>NUCLEOTIDE SEQUENCE [LARGE SCALE GENOMIC DNA]</scope>
    <source>
        <strain evidence="1 2">DSM 18651</strain>
    </source>
</reference>
<organism evidence="1 2">
    <name type="scientific">Microbulbifer epialgicus</name>
    <dbReference type="NCBI Taxonomy" id="393907"/>
    <lineage>
        <taxon>Bacteria</taxon>
        <taxon>Pseudomonadati</taxon>
        <taxon>Pseudomonadota</taxon>
        <taxon>Gammaproteobacteria</taxon>
        <taxon>Cellvibrionales</taxon>
        <taxon>Microbulbiferaceae</taxon>
        <taxon>Microbulbifer</taxon>
    </lineage>
</organism>
<comment type="caution">
    <text evidence="1">The sequence shown here is derived from an EMBL/GenBank/DDBJ whole genome shotgun (WGS) entry which is preliminary data.</text>
</comment>
<protein>
    <submittedName>
        <fullName evidence="1">Uncharacterized protein</fullName>
    </submittedName>
</protein>